<dbReference type="RefSeq" id="WP_055341863.1">
    <property type="nucleotide sequence ID" value="NZ_CDNI01000003.1"/>
</dbReference>
<dbReference type="EMBL" id="CEKZ01000003">
    <property type="protein sequence ID" value="CEQ03568.1"/>
    <property type="molecule type" value="Genomic_DNA"/>
</dbReference>
<organism evidence="1 2">
    <name type="scientific">Paraclostridium sordellii</name>
    <name type="common">Clostridium sordellii</name>
    <dbReference type="NCBI Taxonomy" id="1505"/>
    <lineage>
        <taxon>Bacteria</taxon>
        <taxon>Bacillati</taxon>
        <taxon>Bacillota</taxon>
        <taxon>Clostridia</taxon>
        <taxon>Peptostreptococcales</taxon>
        <taxon>Peptostreptococcaceae</taxon>
        <taxon>Paraclostridium</taxon>
    </lineage>
</organism>
<evidence type="ECO:0000313" key="2">
    <source>
        <dbReference type="Proteomes" id="UP000049127"/>
    </source>
</evidence>
<proteinExistence type="predicted"/>
<reference evidence="1 2" key="1">
    <citation type="submission" date="2015-01" db="EMBL/GenBank/DDBJ databases">
        <authorList>
            <person name="Aslett A.Martin."/>
            <person name="De Silva Nishadi"/>
        </authorList>
    </citation>
    <scope>NUCLEOTIDE SEQUENCE [LARGE SCALE GENOMIC DNA]</scope>
    <source>
        <strain evidence="1 2">R28058</strain>
    </source>
</reference>
<dbReference type="OrthoDB" id="9789954at2"/>
<sequence length="116" mass="14105">MDRLRKKELLQQYKEMKPEMGVYIFKSKKTNTVYLGYDKNIKATINGDRFKLNLNSHRCKKLQTDWNENKEENFEIRIVEVLPYDKDESKVDYSEDLKILREMCKDRFTEENVEEI</sequence>
<dbReference type="Proteomes" id="UP000049127">
    <property type="component" value="Unassembled WGS sequence"/>
</dbReference>
<dbReference type="Gene3D" id="3.40.1440.10">
    <property type="entry name" value="GIY-YIG endonuclease"/>
    <property type="match status" value="1"/>
</dbReference>
<name>A0A0C7G745_PARSO</name>
<protein>
    <submittedName>
        <fullName evidence="1">Nuclease</fullName>
    </submittedName>
</protein>
<dbReference type="CDD" id="cd10451">
    <property type="entry name" value="GIY-YIG_LuxR_like"/>
    <property type="match status" value="1"/>
</dbReference>
<dbReference type="SUPFAM" id="SSF82771">
    <property type="entry name" value="GIY-YIG endonuclease"/>
    <property type="match status" value="1"/>
</dbReference>
<dbReference type="AlphaFoldDB" id="A0A0C7G745"/>
<accession>A0A0C7G745</accession>
<evidence type="ECO:0000313" key="1">
    <source>
        <dbReference type="EMBL" id="CEQ03568.1"/>
    </source>
</evidence>
<gene>
    <name evidence="1" type="ORF">R28058_13011</name>
</gene>
<dbReference type="InterPro" id="IPR035901">
    <property type="entry name" value="GIY-YIG_endonuc_sf"/>
</dbReference>